<evidence type="ECO:0000313" key="3">
    <source>
        <dbReference type="RGD" id="1303037"/>
    </source>
</evidence>
<dbReference type="AlphaFoldDB" id="A6IDZ6"/>
<dbReference type="Proteomes" id="UP000234681">
    <property type="component" value="Chromosome 4"/>
</dbReference>
<keyword evidence="1" id="KW-0472">Membrane</keyword>
<keyword evidence="1" id="KW-0812">Transmembrane</keyword>
<organism evidence="1 2">
    <name type="scientific">Rattus norvegicus</name>
    <name type="common">Rat</name>
    <dbReference type="NCBI Taxonomy" id="10116"/>
    <lineage>
        <taxon>Eukaryota</taxon>
        <taxon>Metazoa</taxon>
        <taxon>Chordata</taxon>
        <taxon>Craniata</taxon>
        <taxon>Vertebrata</taxon>
        <taxon>Euteleostomi</taxon>
        <taxon>Mammalia</taxon>
        <taxon>Eutheria</taxon>
        <taxon>Euarchontoglires</taxon>
        <taxon>Glires</taxon>
        <taxon>Rodentia</taxon>
        <taxon>Myomorpha</taxon>
        <taxon>Muroidea</taxon>
        <taxon>Muridae</taxon>
        <taxon>Murinae</taxon>
        <taxon>Rattus</taxon>
    </lineage>
</organism>
<dbReference type="RGD" id="1303037">
    <property type="gene designation" value="Tmem106b"/>
</dbReference>
<reference evidence="2" key="1">
    <citation type="submission" date="2005-09" db="EMBL/GenBank/DDBJ databases">
        <authorList>
            <person name="Mural R.J."/>
            <person name="Li P.W."/>
            <person name="Adams M.D."/>
            <person name="Amanatides P.G."/>
            <person name="Baden-Tillson H."/>
            <person name="Barnstead M."/>
            <person name="Chin S.H."/>
            <person name="Dew I."/>
            <person name="Evans C.A."/>
            <person name="Ferriera S."/>
            <person name="Flanigan M."/>
            <person name="Fosler C."/>
            <person name="Glodek A."/>
            <person name="Gu Z."/>
            <person name="Holt R.A."/>
            <person name="Jennings D."/>
            <person name="Kraft C.L."/>
            <person name="Lu F."/>
            <person name="Nguyen T."/>
            <person name="Nusskern D.R."/>
            <person name="Pfannkoch C.M."/>
            <person name="Sitter C."/>
            <person name="Sutton G.G."/>
            <person name="Venter J.C."/>
            <person name="Wang Z."/>
            <person name="Woodage T."/>
            <person name="Zheng X.H."/>
            <person name="Zhong F."/>
        </authorList>
    </citation>
    <scope>NUCLEOTIDE SEQUENCE [LARGE SCALE GENOMIC DNA]</scope>
    <source>
        <strain>BN</strain>
        <strain evidence="2">Sprague-Dawley</strain>
    </source>
</reference>
<name>A6IDZ6_RAT</name>
<sequence>MDWLAVRCVTKTEEVETSLSFHTWSLLEEIVSLVPLVKGQEESLGVRATVLSDLLKRGSKRLIKGCKKLQSWALLLSQIQS</sequence>
<evidence type="ECO:0000313" key="2">
    <source>
        <dbReference type="Proteomes" id="UP000234681"/>
    </source>
</evidence>
<accession>A6IDZ6</accession>
<proteinExistence type="predicted"/>
<dbReference type="EMBL" id="CH473959">
    <property type="protein sequence ID" value="EDM15083.1"/>
    <property type="molecule type" value="Genomic_DNA"/>
</dbReference>
<gene>
    <name evidence="1 3" type="primary">Tmem106b</name>
    <name evidence="1" type="ORF">rCG_27967</name>
</gene>
<evidence type="ECO:0000313" key="1">
    <source>
        <dbReference type="EMBL" id="EDM15083.1"/>
    </source>
</evidence>
<protein>
    <submittedName>
        <fullName evidence="1">Transmembrane protein 106B, isoform CRA_b</fullName>
    </submittedName>
</protein>